<dbReference type="InterPro" id="IPR050129">
    <property type="entry name" value="Zn_alcohol_dh"/>
</dbReference>
<sequence length="384" mass="42534">MAEYIRAAVLVEPGKLEIQEFPKPSLEEGALLVKMTMSGICGTDKHGYKGEAVQYAGTPREIRGPYPAVPGHENVGIIVEARHPRDGKITDFYGKELKEGDRIIISPDILCGKCYWCRHTYGYTWCDNIRSYGHLDASVAPHLFGGWSDLMYVFPGSHIYKITEDVSDQIAVLAEPMAVSYSLDIAKGHSSMPNEGFSSGDTVVVFGVGPLGLCHVIKSRLIGAGHIVAIDKSEYRLNFVKEFGATHTLNVDQTSIEERKQFIFDLTDGRGADVVIECAGVPVVMVEAIDMLRQGGTFVEVGHFVDTGEIQLNPHRHLCAKNIRLIGQMNLAYTGMIPSVNLMMANREKYDFDKIVTHKFHFTDALEGLFQSMKPESMKVVIHP</sequence>
<evidence type="ECO:0000259" key="2">
    <source>
        <dbReference type="Pfam" id="PF00107"/>
    </source>
</evidence>
<dbReference type="SUPFAM" id="SSF50129">
    <property type="entry name" value="GroES-like"/>
    <property type="match status" value="1"/>
</dbReference>
<protein>
    <submittedName>
        <fullName evidence="4">Sorbitol dehydrogenase</fullName>
    </submittedName>
</protein>
<dbReference type="eggNOG" id="COG1063">
    <property type="taxonomic scope" value="Bacteria"/>
</dbReference>
<dbReference type="InterPro" id="IPR036291">
    <property type="entry name" value="NAD(P)-bd_dom_sf"/>
</dbReference>
<dbReference type="HOGENOM" id="CLU_026673_11_0_0"/>
<name>A0A081BX68_VECG1</name>
<proteinExistence type="predicted"/>
<dbReference type="CDD" id="cd08231">
    <property type="entry name" value="MDR_TM0436_like"/>
    <property type="match status" value="1"/>
</dbReference>
<evidence type="ECO:0000259" key="3">
    <source>
        <dbReference type="Pfam" id="PF08240"/>
    </source>
</evidence>
<keyword evidence="5" id="KW-1185">Reference proteome</keyword>
<dbReference type="Pfam" id="PF00107">
    <property type="entry name" value="ADH_zinc_N"/>
    <property type="match status" value="1"/>
</dbReference>
<evidence type="ECO:0000313" key="4">
    <source>
        <dbReference type="EMBL" id="GAK56923.1"/>
    </source>
</evidence>
<dbReference type="InterPro" id="IPR013154">
    <property type="entry name" value="ADH-like_N"/>
</dbReference>
<dbReference type="Gene3D" id="3.40.50.720">
    <property type="entry name" value="NAD(P)-binding Rossmann-like Domain"/>
    <property type="match status" value="1"/>
</dbReference>
<feature type="domain" description="Alcohol dehydrogenase-like N-terminal" evidence="3">
    <location>
        <begin position="28"/>
        <end position="162"/>
    </location>
</feature>
<accession>A0A081BX68</accession>
<dbReference type="Proteomes" id="UP000030661">
    <property type="component" value="Unassembled WGS sequence"/>
</dbReference>
<dbReference type="PANTHER" id="PTHR43401">
    <property type="entry name" value="L-THREONINE 3-DEHYDROGENASE"/>
    <property type="match status" value="1"/>
</dbReference>
<organism evidence="4">
    <name type="scientific">Vecturithrix granuli</name>
    <dbReference type="NCBI Taxonomy" id="1499967"/>
    <lineage>
        <taxon>Bacteria</taxon>
        <taxon>Candidatus Moduliflexota</taxon>
        <taxon>Candidatus Vecturitrichia</taxon>
        <taxon>Candidatus Vecturitrichales</taxon>
        <taxon>Candidatus Vecturitrichaceae</taxon>
        <taxon>Candidatus Vecturithrix</taxon>
    </lineage>
</organism>
<keyword evidence="1" id="KW-0560">Oxidoreductase</keyword>
<reference evidence="4" key="1">
    <citation type="journal article" date="2015" name="PeerJ">
        <title>First genomic representation of candidate bacterial phylum KSB3 points to enhanced environmental sensing as a trigger of wastewater bulking.</title>
        <authorList>
            <person name="Sekiguchi Y."/>
            <person name="Ohashi A."/>
            <person name="Parks D.H."/>
            <person name="Yamauchi T."/>
            <person name="Tyson G.W."/>
            <person name="Hugenholtz P."/>
        </authorList>
    </citation>
    <scope>NUCLEOTIDE SEQUENCE [LARGE SCALE GENOMIC DNA]</scope>
</reference>
<dbReference type="InterPro" id="IPR013149">
    <property type="entry name" value="ADH-like_C"/>
</dbReference>
<feature type="domain" description="Alcohol dehydrogenase-like C-terminal" evidence="2">
    <location>
        <begin position="210"/>
        <end position="329"/>
    </location>
</feature>
<dbReference type="EMBL" id="DF820465">
    <property type="protein sequence ID" value="GAK56923.1"/>
    <property type="molecule type" value="Genomic_DNA"/>
</dbReference>
<dbReference type="InterPro" id="IPR011032">
    <property type="entry name" value="GroES-like_sf"/>
</dbReference>
<gene>
    <name evidence="4" type="ORF">U27_03887</name>
</gene>
<dbReference type="Pfam" id="PF08240">
    <property type="entry name" value="ADH_N"/>
    <property type="match status" value="1"/>
</dbReference>
<dbReference type="PANTHER" id="PTHR43401:SF2">
    <property type="entry name" value="L-THREONINE 3-DEHYDROGENASE"/>
    <property type="match status" value="1"/>
</dbReference>
<dbReference type="AlphaFoldDB" id="A0A081BX68"/>
<evidence type="ECO:0000256" key="1">
    <source>
        <dbReference type="ARBA" id="ARBA00023002"/>
    </source>
</evidence>
<dbReference type="STRING" id="1499967.U27_03887"/>
<evidence type="ECO:0000313" key="5">
    <source>
        <dbReference type="Proteomes" id="UP000030661"/>
    </source>
</evidence>
<dbReference type="GO" id="GO:0016491">
    <property type="term" value="F:oxidoreductase activity"/>
    <property type="evidence" value="ECO:0007669"/>
    <property type="project" value="UniProtKB-KW"/>
</dbReference>
<dbReference type="Gene3D" id="3.90.180.10">
    <property type="entry name" value="Medium-chain alcohol dehydrogenases, catalytic domain"/>
    <property type="match status" value="1"/>
</dbReference>
<dbReference type="SUPFAM" id="SSF51735">
    <property type="entry name" value="NAD(P)-binding Rossmann-fold domains"/>
    <property type="match status" value="1"/>
</dbReference>